<dbReference type="PANTHER" id="PTHR30290">
    <property type="entry name" value="PERIPLASMIC BINDING COMPONENT OF ABC TRANSPORTER"/>
    <property type="match status" value="1"/>
</dbReference>
<dbReference type="InterPro" id="IPR023765">
    <property type="entry name" value="SBP_5_CS"/>
</dbReference>
<keyword evidence="3" id="KW-0813">Transport</keyword>
<gene>
    <name evidence="7" type="ORF">OL599_08175</name>
</gene>
<dbReference type="GO" id="GO:0015833">
    <property type="term" value="P:peptide transport"/>
    <property type="evidence" value="ECO:0007669"/>
    <property type="project" value="TreeGrafter"/>
</dbReference>
<evidence type="ECO:0000256" key="5">
    <source>
        <dbReference type="SAM" id="SignalP"/>
    </source>
</evidence>
<reference evidence="7" key="2">
    <citation type="submission" date="2022-10" db="EMBL/GenBank/DDBJ databases">
        <authorList>
            <person name="Trinh H.N."/>
        </authorList>
    </citation>
    <scope>NUCLEOTIDE SEQUENCE</scope>
    <source>
        <strain evidence="7">RN2-1</strain>
    </source>
</reference>
<dbReference type="PIRSF" id="PIRSF002741">
    <property type="entry name" value="MppA"/>
    <property type="match status" value="1"/>
</dbReference>
<feature type="domain" description="Solute-binding protein family 5" evidence="6">
    <location>
        <begin position="74"/>
        <end position="432"/>
    </location>
</feature>
<dbReference type="Gene3D" id="3.40.190.10">
    <property type="entry name" value="Periplasmic binding protein-like II"/>
    <property type="match status" value="1"/>
</dbReference>
<feature type="signal peptide" evidence="5">
    <location>
        <begin position="1"/>
        <end position="26"/>
    </location>
</feature>
<dbReference type="GO" id="GO:0030288">
    <property type="term" value="C:outer membrane-bounded periplasmic space"/>
    <property type="evidence" value="ECO:0007669"/>
    <property type="project" value="UniProtKB-ARBA"/>
</dbReference>
<dbReference type="GO" id="GO:0043190">
    <property type="term" value="C:ATP-binding cassette (ABC) transporter complex"/>
    <property type="evidence" value="ECO:0007669"/>
    <property type="project" value="InterPro"/>
</dbReference>
<dbReference type="InterPro" id="IPR039424">
    <property type="entry name" value="SBP_5"/>
</dbReference>
<evidence type="ECO:0000256" key="4">
    <source>
        <dbReference type="ARBA" id="ARBA00022729"/>
    </source>
</evidence>
<evidence type="ECO:0000259" key="6">
    <source>
        <dbReference type="Pfam" id="PF00496"/>
    </source>
</evidence>
<dbReference type="Gene3D" id="3.10.105.10">
    <property type="entry name" value="Dipeptide-binding Protein, Domain 3"/>
    <property type="match status" value="1"/>
</dbReference>
<dbReference type="InterPro" id="IPR030678">
    <property type="entry name" value="Peptide/Ni-bd"/>
</dbReference>
<reference evidence="7" key="1">
    <citation type="submission" date="2022-09" db="EMBL/GenBank/DDBJ databases">
        <title>Rhodovastum sp. nov. RN2-1 isolated from soil in Seongnam, South Korea.</title>
        <authorList>
            <person name="Le N.T."/>
        </authorList>
    </citation>
    <scope>NUCLEOTIDE SEQUENCE</scope>
    <source>
        <strain evidence="7">RN2-1</strain>
    </source>
</reference>
<dbReference type="EMBL" id="JAPDNT010000004">
    <property type="protein sequence ID" value="MCW3474560.1"/>
    <property type="molecule type" value="Genomic_DNA"/>
</dbReference>
<evidence type="ECO:0000256" key="3">
    <source>
        <dbReference type="ARBA" id="ARBA00022448"/>
    </source>
</evidence>
<dbReference type="SUPFAM" id="SSF53850">
    <property type="entry name" value="Periplasmic binding protein-like II"/>
    <property type="match status" value="1"/>
</dbReference>
<evidence type="ECO:0000256" key="1">
    <source>
        <dbReference type="ARBA" id="ARBA00004418"/>
    </source>
</evidence>
<evidence type="ECO:0000313" key="8">
    <source>
        <dbReference type="Proteomes" id="UP001165679"/>
    </source>
</evidence>
<dbReference type="AlphaFoldDB" id="A0AA42CH78"/>
<keyword evidence="4 5" id="KW-0732">Signal</keyword>
<dbReference type="Proteomes" id="UP001165679">
    <property type="component" value="Unassembled WGS sequence"/>
</dbReference>
<comment type="similarity">
    <text evidence="2">Belongs to the bacterial solute-binding protein 5 family.</text>
</comment>
<dbReference type="GO" id="GO:1904680">
    <property type="term" value="F:peptide transmembrane transporter activity"/>
    <property type="evidence" value="ECO:0007669"/>
    <property type="project" value="TreeGrafter"/>
</dbReference>
<name>A0AA42CH78_9PROT</name>
<dbReference type="RefSeq" id="WP_264713201.1">
    <property type="nucleotide sequence ID" value="NZ_JAPDNT010000004.1"/>
</dbReference>
<dbReference type="InterPro" id="IPR000914">
    <property type="entry name" value="SBP_5_dom"/>
</dbReference>
<evidence type="ECO:0000313" key="7">
    <source>
        <dbReference type="EMBL" id="MCW3474560.1"/>
    </source>
</evidence>
<evidence type="ECO:0000256" key="2">
    <source>
        <dbReference type="ARBA" id="ARBA00005695"/>
    </source>
</evidence>
<proteinExistence type="inferred from homology"/>
<comment type="subcellular location">
    <subcellularLocation>
        <location evidence="1">Periplasm</location>
    </subcellularLocation>
</comment>
<dbReference type="CDD" id="cd08515">
    <property type="entry name" value="PBP2_NikA_DppA_OppA_like_10"/>
    <property type="match status" value="1"/>
</dbReference>
<keyword evidence="8" id="KW-1185">Reference proteome</keyword>
<dbReference type="PROSITE" id="PS01040">
    <property type="entry name" value="SBP_BACTERIAL_5"/>
    <property type="match status" value="1"/>
</dbReference>
<comment type="caution">
    <text evidence="7">The sequence shown here is derived from an EMBL/GenBank/DDBJ whole genome shotgun (WGS) entry which is preliminary data.</text>
</comment>
<organism evidence="7 8">
    <name type="scientific">Limobrevibacterium gyesilva</name>
    <dbReference type="NCBI Taxonomy" id="2991712"/>
    <lineage>
        <taxon>Bacteria</taxon>
        <taxon>Pseudomonadati</taxon>
        <taxon>Pseudomonadota</taxon>
        <taxon>Alphaproteobacteria</taxon>
        <taxon>Acetobacterales</taxon>
        <taxon>Acetobacteraceae</taxon>
        <taxon>Limobrevibacterium</taxon>
    </lineage>
</organism>
<feature type="chain" id="PRO_5041455630" evidence="5">
    <location>
        <begin position="27"/>
        <end position="508"/>
    </location>
</feature>
<accession>A0AA42CH78</accession>
<protein>
    <submittedName>
        <fullName evidence="7">ABC transporter substrate-binding protein</fullName>
    </submittedName>
</protein>
<dbReference type="PANTHER" id="PTHR30290:SF9">
    <property type="entry name" value="OLIGOPEPTIDE-BINDING PROTEIN APPA"/>
    <property type="match status" value="1"/>
</dbReference>
<sequence>MRGTRWLAGCLLAAAVAVLPGTPAHAQKAADTLRVTWRDGIPDLNPYYNSLRIGLIVAHQAWDGLVYRDPDSFTIKPLLATSWKYIDDTTLEFELRRGVKFHDGSPFSADDVVYTINTILTDKKVAVPSNYAWIAGAEKIDDYKVRVKLKRIFPAALEYLSMVVPIWPKAYRERVGEEAYSKAPVGAGPYRITKVDGVSQIDFERFADYYPDSPKGKPAINKLVIRSVTDSSGELNALLGNKADWIWNFPADNFDNINRVPTLQALRAESMRVGYLSIDAAGRTGAGNPLTNVKVRQAIYHAIDRVAIAKNLVQGGSRVPDAPCYPTQFGCDAAAAMRYDYNPAKAKALLAEAGYPEGFETELVTYILPQWGGAVQNYLKAVGINARISQLQASAALQRSLEGKNPLYLASWGSYSINDVSAILPFFFTGGGDDYVRDPELKALVEKGGATTDPDERRKFYSAAIKRITENAYWLPLHTYVTTYGISRQLNFKPYPDELPRFYLSSWK</sequence>
<dbReference type="Pfam" id="PF00496">
    <property type="entry name" value="SBP_bac_5"/>
    <property type="match status" value="1"/>
</dbReference>